<dbReference type="PROSITE" id="PS50404">
    <property type="entry name" value="GST_NTER"/>
    <property type="match status" value="1"/>
</dbReference>
<feature type="domain" description="GST C-terminal" evidence="3">
    <location>
        <begin position="99"/>
        <end position="225"/>
    </location>
</feature>
<reference evidence="4 5" key="1">
    <citation type="submission" date="2020-11" db="EMBL/GenBank/DDBJ databases">
        <title>The genome sequence of Novosphingobium sp. 1Y9A.</title>
        <authorList>
            <person name="Liu Y."/>
        </authorList>
    </citation>
    <scope>NUCLEOTIDE SEQUENCE [LARGE SCALE GENOMIC DNA]</scope>
    <source>
        <strain evidence="4 5">1Y9A</strain>
    </source>
</reference>
<dbReference type="RefSeq" id="WP_196276045.1">
    <property type="nucleotide sequence ID" value="NZ_JADQDC010000007.1"/>
</dbReference>
<dbReference type="Proteomes" id="UP000600799">
    <property type="component" value="Unassembled WGS sequence"/>
</dbReference>
<dbReference type="Gene3D" id="3.40.30.10">
    <property type="entry name" value="Glutaredoxin"/>
    <property type="match status" value="1"/>
</dbReference>
<dbReference type="InterPro" id="IPR036249">
    <property type="entry name" value="Thioredoxin-like_sf"/>
</dbReference>
<dbReference type="InterPro" id="IPR004045">
    <property type="entry name" value="Glutathione_S-Trfase_N"/>
</dbReference>
<dbReference type="CDD" id="cd03191">
    <property type="entry name" value="GST_C_Zeta"/>
    <property type="match status" value="1"/>
</dbReference>
<keyword evidence="4" id="KW-0413">Isomerase</keyword>
<dbReference type="EMBL" id="JADQDC010000007">
    <property type="protein sequence ID" value="MBF9151729.1"/>
    <property type="molecule type" value="Genomic_DNA"/>
</dbReference>
<evidence type="ECO:0000313" key="5">
    <source>
        <dbReference type="Proteomes" id="UP000600799"/>
    </source>
</evidence>
<dbReference type="PANTHER" id="PTHR42673">
    <property type="entry name" value="MALEYLACETOACETATE ISOMERASE"/>
    <property type="match status" value="1"/>
</dbReference>
<dbReference type="InterPro" id="IPR036282">
    <property type="entry name" value="Glutathione-S-Trfase_C_sf"/>
</dbReference>
<name>A0ABS0HHJ5_9SPHN</name>
<evidence type="ECO:0000256" key="1">
    <source>
        <dbReference type="ARBA" id="ARBA00010007"/>
    </source>
</evidence>
<dbReference type="GO" id="GO:0016034">
    <property type="term" value="F:maleylacetoacetate isomerase activity"/>
    <property type="evidence" value="ECO:0007669"/>
    <property type="project" value="UniProtKB-EC"/>
</dbReference>
<comment type="similarity">
    <text evidence="1">Belongs to the GST superfamily. Zeta family.</text>
</comment>
<dbReference type="InterPro" id="IPR040079">
    <property type="entry name" value="Glutathione_S-Trfase"/>
</dbReference>
<dbReference type="InterPro" id="IPR034330">
    <property type="entry name" value="GST_Zeta_C"/>
</dbReference>
<evidence type="ECO:0000313" key="4">
    <source>
        <dbReference type="EMBL" id="MBF9151729.1"/>
    </source>
</evidence>
<dbReference type="SUPFAM" id="SSF47616">
    <property type="entry name" value="GST C-terminal domain-like"/>
    <property type="match status" value="1"/>
</dbReference>
<protein>
    <submittedName>
        <fullName evidence="4">Maleylacetoacetate isomerase</fullName>
        <ecNumber evidence="4">5.2.1.2</ecNumber>
    </submittedName>
</protein>
<evidence type="ECO:0000259" key="3">
    <source>
        <dbReference type="PROSITE" id="PS50405"/>
    </source>
</evidence>
<dbReference type="SFLD" id="SFLDS00019">
    <property type="entry name" value="Glutathione_Transferase_(cytos"/>
    <property type="match status" value="1"/>
</dbReference>
<gene>
    <name evidence="4" type="primary">maiA</name>
    <name evidence="4" type="ORF">I2488_12005</name>
</gene>
<dbReference type="SUPFAM" id="SSF52833">
    <property type="entry name" value="Thioredoxin-like"/>
    <property type="match status" value="1"/>
</dbReference>
<dbReference type="Gene3D" id="1.20.1050.10">
    <property type="match status" value="1"/>
</dbReference>
<dbReference type="InterPro" id="IPR010987">
    <property type="entry name" value="Glutathione-S-Trfase_C-like"/>
</dbReference>
<dbReference type="NCBIfam" id="TIGR01262">
    <property type="entry name" value="maiA"/>
    <property type="match status" value="1"/>
</dbReference>
<comment type="caution">
    <text evidence="4">The sequence shown here is derived from an EMBL/GenBank/DDBJ whole genome shotgun (WGS) entry which is preliminary data.</text>
</comment>
<organism evidence="4 5">
    <name type="scientific">Novosphingobium jiangmenense</name>
    <dbReference type="NCBI Taxonomy" id="2791981"/>
    <lineage>
        <taxon>Bacteria</taxon>
        <taxon>Pseudomonadati</taxon>
        <taxon>Pseudomonadota</taxon>
        <taxon>Alphaproteobacteria</taxon>
        <taxon>Sphingomonadales</taxon>
        <taxon>Sphingomonadaceae</taxon>
        <taxon>Novosphingobium</taxon>
    </lineage>
</organism>
<dbReference type="EC" id="5.2.1.2" evidence="4"/>
<dbReference type="SFLD" id="SFLDG00358">
    <property type="entry name" value="Main_(cytGST)"/>
    <property type="match status" value="1"/>
</dbReference>
<keyword evidence="5" id="KW-1185">Reference proteome</keyword>
<dbReference type="PROSITE" id="PS50405">
    <property type="entry name" value="GST_CTER"/>
    <property type="match status" value="1"/>
</dbReference>
<dbReference type="PANTHER" id="PTHR42673:SF21">
    <property type="entry name" value="GLUTATHIONE S-TRANSFERASE YFCF"/>
    <property type="match status" value="1"/>
</dbReference>
<dbReference type="InterPro" id="IPR005955">
    <property type="entry name" value="GST_Zeta"/>
</dbReference>
<dbReference type="Pfam" id="PF13409">
    <property type="entry name" value="GST_N_2"/>
    <property type="match status" value="1"/>
</dbReference>
<accession>A0ABS0HHJ5</accession>
<sequence length="227" mass="25399">MEAPANLVQTGLPPIVLHGYWRSGTSFRTRLALEYKRLSYIQVAHNLRTGQQREANYLALNPMGLVPTVQCGDRIFTQSSAIIEWLEEVFPSPALLPPKPPARAIVRAMAMTIACDIHPLNNLRVLNALRNQCNASADHVQNWMETWINEGFTALEAMIAEHGGQYCFGDQFTIADCHLIPQVYSAERYGVPLDSYPRIRAVALSAQPLDWVIAAHPDSQHDRDLAQ</sequence>
<proteinExistence type="inferred from homology"/>
<dbReference type="Pfam" id="PF13410">
    <property type="entry name" value="GST_C_2"/>
    <property type="match status" value="1"/>
</dbReference>
<feature type="domain" description="GST N-terminal" evidence="2">
    <location>
        <begin position="13"/>
        <end position="94"/>
    </location>
</feature>
<evidence type="ECO:0000259" key="2">
    <source>
        <dbReference type="PROSITE" id="PS50404"/>
    </source>
</evidence>